<feature type="region of interest" description="Disordered" evidence="1">
    <location>
        <begin position="184"/>
        <end position="243"/>
    </location>
</feature>
<evidence type="ECO:0000313" key="5">
    <source>
        <dbReference type="Proteomes" id="UP001530400"/>
    </source>
</evidence>
<feature type="region of interest" description="Disordered" evidence="1">
    <location>
        <begin position="358"/>
        <end position="404"/>
    </location>
</feature>
<feature type="region of interest" description="Disordered" evidence="1">
    <location>
        <begin position="64"/>
        <end position="95"/>
    </location>
</feature>
<keyword evidence="2" id="KW-0472">Membrane</keyword>
<dbReference type="AlphaFoldDB" id="A0ABD3PPL9"/>
<feature type="transmembrane region" description="Helical" evidence="2">
    <location>
        <begin position="582"/>
        <end position="605"/>
    </location>
</feature>
<feature type="chain" id="PRO_5044814418" evidence="3">
    <location>
        <begin position="17"/>
        <end position="727"/>
    </location>
</feature>
<feature type="transmembrane region" description="Helical" evidence="2">
    <location>
        <begin position="497"/>
        <end position="515"/>
    </location>
</feature>
<name>A0ABD3PPL9_9STRA</name>
<evidence type="ECO:0000313" key="4">
    <source>
        <dbReference type="EMBL" id="KAL3789692.1"/>
    </source>
</evidence>
<dbReference type="Proteomes" id="UP001530400">
    <property type="component" value="Unassembled WGS sequence"/>
</dbReference>
<feature type="transmembrane region" description="Helical" evidence="2">
    <location>
        <begin position="535"/>
        <end position="561"/>
    </location>
</feature>
<feature type="compositionally biased region" description="Low complexity" evidence="1">
    <location>
        <begin position="303"/>
        <end position="315"/>
    </location>
</feature>
<evidence type="ECO:0000256" key="1">
    <source>
        <dbReference type="SAM" id="MobiDB-lite"/>
    </source>
</evidence>
<protein>
    <submittedName>
        <fullName evidence="4">Uncharacterized protein</fullName>
    </submittedName>
</protein>
<proteinExistence type="predicted"/>
<evidence type="ECO:0000256" key="3">
    <source>
        <dbReference type="SAM" id="SignalP"/>
    </source>
</evidence>
<feature type="transmembrane region" description="Helical" evidence="2">
    <location>
        <begin position="700"/>
        <end position="718"/>
    </location>
</feature>
<feature type="transmembrane region" description="Helical" evidence="2">
    <location>
        <begin position="625"/>
        <end position="651"/>
    </location>
</feature>
<feature type="compositionally biased region" description="Polar residues" evidence="1">
    <location>
        <begin position="184"/>
        <end position="202"/>
    </location>
</feature>
<feature type="compositionally biased region" description="Low complexity" evidence="1">
    <location>
        <begin position="260"/>
        <end position="275"/>
    </location>
</feature>
<reference evidence="4 5" key="1">
    <citation type="submission" date="2024-10" db="EMBL/GenBank/DDBJ databases">
        <title>Updated reference genomes for cyclostephanoid diatoms.</title>
        <authorList>
            <person name="Roberts W.R."/>
            <person name="Alverson A.J."/>
        </authorList>
    </citation>
    <scope>NUCLEOTIDE SEQUENCE [LARGE SCALE GENOMIC DNA]</scope>
    <source>
        <strain evidence="4 5">AJA010-31</strain>
    </source>
</reference>
<feature type="transmembrane region" description="Helical" evidence="2">
    <location>
        <begin position="672"/>
        <end position="694"/>
    </location>
</feature>
<feature type="compositionally biased region" description="Basic and acidic residues" evidence="1">
    <location>
        <begin position="219"/>
        <end position="231"/>
    </location>
</feature>
<gene>
    <name evidence="4" type="ORF">ACHAWO_001040</name>
</gene>
<feature type="region of interest" description="Disordered" evidence="1">
    <location>
        <begin position="258"/>
        <end position="279"/>
    </location>
</feature>
<sequence length="727" mass="78541">MSLILITSSLLTSTHSFTAPHPKKTRPHTSLPARPLPPPNNNNKPSWLENAEYWAEQEALQKLQSNQKPTKPARNKVPAPAIGDHIGGTPVDRSPWDEGGNTFAHLYNAKSTDEFKLPFENQPDIVERLERTNASVNQKLEYRRDVTENGGVPEWFGKGGQQQQEQLSDGFANQLWSAHDVVNQLNGASPSPKQLKGTTDALSNPYGEGNKRHSFQTTSRDDFRRPYDGQDRAALTPDWFGSNSRIVNKPAVNAQQLPDNTNSMNSNAINNANANPYGQEGKRHAYQISTTDDFRQPYGSTMPNPTSQQNNNNVQQPPPKRVFKSPFQISTTEDFKRISDTGTSPNAPQQPIYAEFTKTSNRGSSNSSPAWKNSVGQDAYESTQLPNSKPLGGRDTNGGYRTNPSQSAAVLTIDENRVVNNQVSKTRSGGDEMLVRSIQWNDPSNDTAQYPQLLTRVCLAILATASTRYLHLVNGFSPVLAASSISFLISTCYDKRLGQVVLCGALAGMSGGHLMPDNSMALLLGLITSVCYEVLIGMSNLFAGIGGRIGGVAFLATSIMAKYRRVGGVGRKLRRGLWKSGVGPSSIAVSMIAFHVIGALATILLRQASEEDGAADPVRASSVVGILGSLFIADPTALMALYGGSFVGMSLPSRLSQGYIGGSRIRQSATSILGSFAGSAAIAGLIHAITIHFGYWNGGWGGKAGLCAFAGCWVYRGLDNLIRLSRK</sequence>
<comment type="caution">
    <text evidence="4">The sequence shown here is derived from an EMBL/GenBank/DDBJ whole genome shotgun (WGS) entry which is preliminary data.</text>
</comment>
<feature type="region of interest" description="Disordered" evidence="1">
    <location>
        <begin position="293"/>
        <end position="324"/>
    </location>
</feature>
<keyword evidence="3" id="KW-0732">Signal</keyword>
<dbReference type="EMBL" id="JALLPJ020000515">
    <property type="protein sequence ID" value="KAL3789692.1"/>
    <property type="molecule type" value="Genomic_DNA"/>
</dbReference>
<evidence type="ECO:0000256" key="2">
    <source>
        <dbReference type="SAM" id="Phobius"/>
    </source>
</evidence>
<organism evidence="4 5">
    <name type="scientific">Cyclotella atomus</name>
    <dbReference type="NCBI Taxonomy" id="382360"/>
    <lineage>
        <taxon>Eukaryota</taxon>
        <taxon>Sar</taxon>
        <taxon>Stramenopiles</taxon>
        <taxon>Ochrophyta</taxon>
        <taxon>Bacillariophyta</taxon>
        <taxon>Coscinodiscophyceae</taxon>
        <taxon>Thalassiosirophycidae</taxon>
        <taxon>Stephanodiscales</taxon>
        <taxon>Stephanodiscaceae</taxon>
        <taxon>Cyclotella</taxon>
    </lineage>
</organism>
<keyword evidence="5" id="KW-1185">Reference proteome</keyword>
<feature type="compositionally biased region" description="Polar residues" evidence="1">
    <location>
        <begin position="358"/>
        <end position="387"/>
    </location>
</feature>
<accession>A0ABD3PPL9</accession>
<feature type="region of interest" description="Disordered" evidence="1">
    <location>
        <begin position="15"/>
        <end position="46"/>
    </location>
</feature>
<feature type="transmembrane region" description="Helical" evidence="2">
    <location>
        <begin position="469"/>
        <end position="490"/>
    </location>
</feature>
<keyword evidence="2" id="KW-1133">Transmembrane helix</keyword>
<keyword evidence="2" id="KW-0812">Transmembrane</keyword>
<feature type="signal peptide" evidence="3">
    <location>
        <begin position="1"/>
        <end position="16"/>
    </location>
</feature>